<dbReference type="CDD" id="cd03062">
    <property type="entry name" value="TRX_Fd_Sucrase"/>
    <property type="match status" value="1"/>
</dbReference>
<evidence type="ECO:0000313" key="4">
    <source>
        <dbReference type="Proteomes" id="UP000016924"/>
    </source>
</evidence>
<dbReference type="RefSeq" id="XP_007776904.1">
    <property type="nucleotide sequence ID" value="XM_007778714.1"/>
</dbReference>
<name>R7YI70_CONA1</name>
<dbReference type="HOGENOM" id="CLU_044499_2_0_1"/>
<evidence type="ECO:0000256" key="2">
    <source>
        <dbReference type="ARBA" id="ARBA00040895"/>
    </source>
</evidence>
<dbReference type="InterPro" id="IPR036249">
    <property type="entry name" value="Thioredoxin-like_sf"/>
</dbReference>
<sequence>MAPYAEQILISTGRSDWTSRIEDDEGAVLAKRVKGLLGRGGKYSDPFHNVMLTNSSFAPFTSTPDTASAYLFPSFRYLPEIGTAPEAVESFLKAFVLPSQLHPVHGVLAEPQRKALVQDPRLQKDFPGVQPVDDVVVLICGHGGRDQRCGILGPLLQAEFEDKLQTEGLQLRTEPSLPQNSNGSDPPGARVGLISHIGGHKYAGNVIIYIPPSMKWNSLAGKGVWYGRVGPGNVEGIVKETILNGKVIKEMFRGGIEQGSKILRL</sequence>
<evidence type="ECO:0000256" key="1">
    <source>
        <dbReference type="ARBA" id="ARBA00038208"/>
    </source>
</evidence>
<comment type="similarity">
    <text evidence="1">Belongs to the AIM32 family.</text>
</comment>
<dbReference type="SUPFAM" id="SSF52833">
    <property type="entry name" value="Thioredoxin-like"/>
    <property type="match status" value="1"/>
</dbReference>
<dbReference type="EMBL" id="JH767556">
    <property type="protein sequence ID" value="EON61587.1"/>
    <property type="molecule type" value="Genomic_DNA"/>
</dbReference>
<dbReference type="InterPro" id="IPR009737">
    <property type="entry name" value="Aim32/Apd1-like"/>
</dbReference>
<organism evidence="3 4">
    <name type="scientific">Coniosporium apollinis (strain CBS 100218)</name>
    <name type="common">Rock-inhabiting black yeast</name>
    <dbReference type="NCBI Taxonomy" id="1168221"/>
    <lineage>
        <taxon>Eukaryota</taxon>
        <taxon>Fungi</taxon>
        <taxon>Dikarya</taxon>
        <taxon>Ascomycota</taxon>
        <taxon>Pezizomycotina</taxon>
        <taxon>Dothideomycetes</taxon>
        <taxon>Dothideomycetes incertae sedis</taxon>
        <taxon>Coniosporium</taxon>
    </lineage>
</organism>
<proteinExistence type="inferred from homology"/>
<dbReference type="OrthoDB" id="10253744at2759"/>
<dbReference type="eggNOG" id="ENOG502QS3W">
    <property type="taxonomic scope" value="Eukaryota"/>
</dbReference>
<dbReference type="OMA" id="QETIMSG"/>
<dbReference type="GeneID" id="19898113"/>
<dbReference type="Pfam" id="PF06999">
    <property type="entry name" value="Suc_Fer-like"/>
    <property type="match status" value="1"/>
</dbReference>
<dbReference type="Gene3D" id="3.40.30.10">
    <property type="entry name" value="Glutaredoxin"/>
    <property type="match status" value="1"/>
</dbReference>
<dbReference type="STRING" id="1168221.R7YI70"/>
<accession>R7YI70</accession>
<dbReference type="PANTHER" id="PTHR31902:SF7">
    <property type="entry name" value="ALTERED INHERITANCE OF MITOCHONDRIA PROTEIN 32"/>
    <property type="match status" value="1"/>
</dbReference>
<keyword evidence="4" id="KW-1185">Reference proteome</keyword>
<protein>
    <recommendedName>
        <fullName evidence="2">Altered inheritance of mitochondria protein 32</fullName>
    </recommendedName>
</protein>
<dbReference type="PANTHER" id="PTHR31902">
    <property type="entry name" value="ACTIN PATCHES DISTAL PROTEIN 1"/>
    <property type="match status" value="1"/>
</dbReference>
<dbReference type="AlphaFoldDB" id="R7YI70"/>
<evidence type="ECO:0000313" key="3">
    <source>
        <dbReference type="EMBL" id="EON61587.1"/>
    </source>
</evidence>
<gene>
    <name evidence="3" type="ORF">W97_00802</name>
</gene>
<reference evidence="4" key="1">
    <citation type="submission" date="2012-06" db="EMBL/GenBank/DDBJ databases">
        <title>The genome sequence of Coniosporium apollinis CBS 100218.</title>
        <authorList>
            <consortium name="The Broad Institute Genome Sequencing Platform"/>
            <person name="Cuomo C."/>
            <person name="Gorbushina A."/>
            <person name="Noack S."/>
            <person name="Walker B."/>
            <person name="Young S.K."/>
            <person name="Zeng Q."/>
            <person name="Gargeya S."/>
            <person name="Fitzgerald M."/>
            <person name="Haas B."/>
            <person name="Abouelleil A."/>
            <person name="Alvarado L."/>
            <person name="Arachchi H.M."/>
            <person name="Berlin A.M."/>
            <person name="Chapman S.B."/>
            <person name="Goldberg J."/>
            <person name="Griggs A."/>
            <person name="Gujja S."/>
            <person name="Hansen M."/>
            <person name="Howarth C."/>
            <person name="Imamovic A."/>
            <person name="Larimer J."/>
            <person name="McCowan C."/>
            <person name="Montmayeur A."/>
            <person name="Murphy C."/>
            <person name="Neiman D."/>
            <person name="Pearson M."/>
            <person name="Priest M."/>
            <person name="Roberts A."/>
            <person name="Saif S."/>
            <person name="Shea T."/>
            <person name="Sisk P."/>
            <person name="Sykes S."/>
            <person name="Wortman J."/>
            <person name="Nusbaum C."/>
            <person name="Birren B."/>
        </authorList>
    </citation>
    <scope>NUCLEOTIDE SEQUENCE [LARGE SCALE GENOMIC DNA]</scope>
    <source>
        <strain evidence="4">CBS 100218</strain>
    </source>
</reference>
<dbReference type="Proteomes" id="UP000016924">
    <property type="component" value="Unassembled WGS sequence"/>
</dbReference>